<feature type="non-terminal residue" evidence="1">
    <location>
        <position position="1"/>
    </location>
</feature>
<accession>X1SXP9</accession>
<feature type="non-terminal residue" evidence="1">
    <location>
        <position position="117"/>
    </location>
</feature>
<evidence type="ECO:0000313" key="1">
    <source>
        <dbReference type="EMBL" id="GAI83916.1"/>
    </source>
</evidence>
<comment type="caution">
    <text evidence="1">The sequence shown here is derived from an EMBL/GenBank/DDBJ whole genome shotgun (WGS) entry which is preliminary data.</text>
</comment>
<name>X1SXP9_9ZZZZ</name>
<dbReference type="EMBL" id="BARW01013823">
    <property type="protein sequence ID" value="GAI83916.1"/>
    <property type="molecule type" value="Genomic_DNA"/>
</dbReference>
<gene>
    <name evidence="1" type="ORF">S12H4_25031</name>
</gene>
<protein>
    <submittedName>
        <fullName evidence="1">Uncharacterized protein</fullName>
    </submittedName>
</protein>
<proteinExistence type="predicted"/>
<reference evidence="1" key="1">
    <citation type="journal article" date="2014" name="Front. Microbiol.">
        <title>High frequency of phylogenetically diverse reductive dehalogenase-homologous genes in deep subseafloor sedimentary metagenomes.</title>
        <authorList>
            <person name="Kawai M."/>
            <person name="Futagami T."/>
            <person name="Toyoda A."/>
            <person name="Takaki Y."/>
            <person name="Nishi S."/>
            <person name="Hori S."/>
            <person name="Arai W."/>
            <person name="Tsubouchi T."/>
            <person name="Morono Y."/>
            <person name="Uchiyama I."/>
            <person name="Ito T."/>
            <person name="Fujiyama A."/>
            <person name="Inagaki F."/>
            <person name="Takami H."/>
        </authorList>
    </citation>
    <scope>NUCLEOTIDE SEQUENCE</scope>
    <source>
        <strain evidence="1">Expedition CK06-06</strain>
    </source>
</reference>
<sequence length="117" mass="13333">DIKKLVAGIIDKSGERQNLILMDNNVLASPRFDDIIDDIKELGFEKGATFGPTRRKRIVDFNQGLDARLLNESKMKRLAEIPLEPMRLAFDSISMKKAYVDAVRLANKYGQKEMSNY</sequence>
<organism evidence="1">
    <name type="scientific">marine sediment metagenome</name>
    <dbReference type="NCBI Taxonomy" id="412755"/>
    <lineage>
        <taxon>unclassified sequences</taxon>
        <taxon>metagenomes</taxon>
        <taxon>ecological metagenomes</taxon>
    </lineage>
</organism>
<dbReference type="AlphaFoldDB" id="X1SXP9"/>